<organism evidence="1 2">
    <name type="scientific">Lactococcus garvieae</name>
    <dbReference type="NCBI Taxonomy" id="1363"/>
    <lineage>
        <taxon>Bacteria</taxon>
        <taxon>Bacillati</taxon>
        <taxon>Bacillota</taxon>
        <taxon>Bacilli</taxon>
        <taxon>Lactobacillales</taxon>
        <taxon>Streptococcaceae</taxon>
        <taxon>Lactococcus</taxon>
    </lineage>
</organism>
<sequence length="300" mass="33537">MFKADDLIRKYRKEKSKVQAKKLIFTGVEGYDVYNISAPFMLNQQLVLAGRIEQRDSEHSHVGLFTLNDKQEWELLDNGIFLELQDPFVTIIDQQVILGGVEVNFEGEKVLGWRTVFYNLKNIGKADFVFAGPWGMKDLRLKQLNDGRILILTRPQGDKGGLGKIGCTVIDNVSELSIETIEAAPLLENQFIDEEWGGANEIHIVNGKICVLGHIGSKDKEKNLHYRALAFEINEEHTKICNPRIIAERADFLEGATKRPDLVDVVFSGGLILDGPQAVLYAGTSDAEAQALTLPNPFNE</sequence>
<name>A0AAX3NG47_9LACT</name>
<dbReference type="SUPFAM" id="SSF75005">
    <property type="entry name" value="Arabinanase/levansucrase/invertase"/>
    <property type="match status" value="1"/>
</dbReference>
<evidence type="ECO:0000313" key="1">
    <source>
        <dbReference type="EMBL" id="WEA14566.1"/>
    </source>
</evidence>
<reference evidence="1" key="1">
    <citation type="submission" date="2023-02" db="EMBL/GenBank/DDBJ databases">
        <title>Comparative genomics and fermentation flavor characterization of five lactic acid bacteria reveal flavor biosynthesis metabolic pathways in fermented muskmelon puree.</title>
        <authorList>
            <person name="Yuan L."/>
            <person name="Li M."/>
            <person name="Xu X."/>
            <person name="Lao F."/>
            <person name="Wu J."/>
        </authorList>
    </citation>
    <scope>NUCLEOTIDE SEQUENCE</scope>
    <source>
        <strain evidence="1">Pa-2</strain>
    </source>
</reference>
<proteinExistence type="predicted"/>
<gene>
    <name evidence="1" type="ORF">PWF74_03410</name>
</gene>
<dbReference type="Pfam" id="PF08950">
    <property type="entry name" value="DUF1861"/>
    <property type="match status" value="1"/>
</dbReference>
<evidence type="ECO:0000313" key="2">
    <source>
        <dbReference type="Proteomes" id="UP001217324"/>
    </source>
</evidence>
<dbReference type="EMBL" id="CP118627">
    <property type="protein sequence ID" value="WEA14566.1"/>
    <property type="molecule type" value="Genomic_DNA"/>
</dbReference>
<dbReference type="Gene3D" id="2.115.10.20">
    <property type="entry name" value="Glycosyl hydrolase domain, family 43"/>
    <property type="match status" value="1"/>
</dbReference>
<dbReference type="AlphaFoldDB" id="A0AAX3NG47"/>
<dbReference type="Proteomes" id="UP001217324">
    <property type="component" value="Chromosome"/>
</dbReference>
<dbReference type="InterPro" id="IPR015045">
    <property type="entry name" value="MPT-1-like_LmxM"/>
</dbReference>
<protein>
    <submittedName>
        <fullName evidence="1">DUF1861 family protein</fullName>
    </submittedName>
</protein>
<accession>A0AAX3NG47</accession>
<dbReference type="RefSeq" id="WP_165705398.1">
    <property type="nucleotide sequence ID" value="NZ_CP118627.1"/>
</dbReference>
<dbReference type="PANTHER" id="PTHR37036:SF2">
    <property type="entry name" value="DUF1861 FAMILY PROTEIN"/>
    <property type="match status" value="1"/>
</dbReference>
<dbReference type="InterPro" id="IPR023296">
    <property type="entry name" value="Glyco_hydro_beta-prop_sf"/>
</dbReference>
<dbReference type="PANTHER" id="PTHR37036">
    <property type="match status" value="1"/>
</dbReference>